<evidence type="ECO:0000256" key="5">
    <source>
        <dbReference type="ARBA" id="ARBA00048763"/>
    </source>
</evidence>
<dbReference type="VEuPathDB" id="FungiDB:PPTG_07797"/>
<comment type="similarity">
    <text evidence="2">Belongs to the methyltransferase superfamily. Trimethylguanosine synthase family.</text>
</comment>
<protein>
    <recommendedName>
        <fullName evidence="1">Trimethylguanosine synthase</fullName>
    </recommendedName>
    <alternativeName>
        <fullName evidence="7">Cap-specific guanine-N(2) methyltransferase</fullName>
    </alternativeName>
</protein>
<feature type="compositionally biased region" description="Basic residues" evidence="8">
    <location>
        <begin position="365"/>
        <end position="379"/>
    </location>
</feature>
<organism evidence="9">
    <name type="scientific">Phytophthora nicotianae</name>
    <name type="common">Potato buckeye rot agent</name>
    <name type="synonym">Phytophthora parasitica</name>
    <dbReference type="NCBI Taxonomy" id="4792"/>
    <lineage>
        <taxon>Eukaryota</taxon>
        <taxon>Sar</taxon>
        <taxon>Stramenopiles</taxon>
        <taxon>Oomycota</taxon>
        <taxon>Peronosporomycetes</taxon>
        <taxon>Peronosporales</taxon>
        <taxon>Peronosporaceae</taxon>
        <taxon>Phytophthora</taxon>
    </lineage>
</organism>
<proteinExistence type="inferred from homology"/>
<comment type="catalytic activity">
    <reaction evidence="5">
        <text>a 5'-end (N(2),N(7)-dimethyl 5'-triphosphoguanosine)-ribonucleoside in snRNA + S-adenosyl-L-methionine = a 5'-end (N(2),N(2),N(7)-trimethyl 5'-triphosphoguanosine)-ribonucleoside in snRNA + S-adenosyl-L-homocysteine + H(+)</text>
        <dbReference type="Rhea" id="RHEA:78479"/>
        <dbReference type="Rhea" id="RHEA-COMP:19087"/>
        <dbReference type="Rhea" id="RHEA-COMP:19089"/>
        <dbReference type="ChEBI" id="CHEBI:15378"/>
        <dbReference type="ChEBI" id="CHEBI:57856"/>
        <dbReference type="ChEBI" id="CHEBI:59789"/>
        <dbReference type="ChEBI" id="CHEBI:167623"/>
        <dbReference type="ChEBI" id="CHEBI:172880"/>
    </reaction>
    <physiologicalReaction direction="left-to-right" evidence="5">
        <dbReference type="Rhea" id="RHEA:78480"/>
    </physiologicalReaction>
</comment>
<evidence type="ECO:0000256" key="7">
    <source>
        <dbReference type="ARBA" id="ARBA00049790"/>
    </source>
</evidence>
<evidence type="ECO:0000256" key="6">
    <source>
        <dbReference type="ARBA" id="ARBA00049075"/>
    </source>
</evidence>
<reference evidence="9" key="1">
    <citation type="submission" date="2013-11" db="EMBL/GenBank/DDBJ databases">
        <title>The Genome Sequence of Phytophthora parasitica CJ02B3.</title>
        <authorList>
            <consortium name="The Broad Institute Genomics Platform"/>
            <person name="Russ C."/>
            <person name="Tyler B."/>
            <person name="Panabieres F."/>
            <person name="Shan W."/>
            <person name="Tripathy S."/>
            <person name="Grunwald N."/>
            <person name="Machado M."/>
            <person name="Johnson C.S."/>
            <person name="Arredondo F."/>
            <person name="Hong C."/>
            <person name="Coffey M."/>
            <person name="Young S.K."/>
            <person name="Zeng Q."/>
            <person name="Gargeya S."/>
            <person name="Fitzgerald M."/>
            <person name="Abouelleil A."/>
            <person name="Alvarado L."/>
            <person name="Chapman S.B."/>
            <person name="Gainer-Dewar J."/>
            <person name="Goldberg J."/>
            <person name="Griggs A."/>
            <person name="Gujja S."/>
            <person name="Hansen M."/>
            <person name="Howarth C."/>
            <person name="Imamovic A."/>
            <person name="Ireland A."/>
            <person name="Larimer J."/>
            <person name="McCowan C."/>
            <person name="Murphy C."/>
            <person name="Pearson M."/>
            <person name="Poon T.W."/>
            <person name="Priest M."/>
            <person name="Roberts A."/>
            <person name="Saif S."/>
            <person name="Shea T."/>
            <person name="Sykes S."/>
            <person name="Wortman J."/>
            <person name="Nusbaum C."/>
            <person name="Birren B."/>
        </authorList>
    </citation>
    <scope>NUCLEOTIDE SEQUENCE [LARGE SCALE GENOMIC DNA]</scope>
    <source>
        <strain evidence="9">CJ02B3</strain>
    </source>
</reference>
<dbReference type="AlphaFoldDB" id="W2HGQ8"/>
<feature type="compositionally biased region" description="Polar residues" evidence="8">
    <location>
        <begin position="311"/>
        <end position="324"/>
    </location>
</feature>
<evidence type="ECO:0000256" key="2">
    <source>
        <dbReference type="ARBA" id="ARBA00025783"/>
    </source>
</evidence>
<evidence type="ECO:0000256" key="1">
    <source>
        <dbReference type="ARBA" id="ARBA00018517"/>
    </source>
</evidence>
<feature type="compositionally biased region" description="Low complexity" evidence="8">
    <location>
        <begin position="330"/>
        <end position="346"/>
    </location>
</feature>
<accession>W2HGQ8</accession>
<feature type="region of interest" description="Disordered" evidence="8">
    <location>
        <begin position="311"/>
        <end position="350"/>
    </location>
</feature>
<feature type="compositionally biased region" description="Basic and acidic residues" evidence="8">
    <location>
        <begin position="155"/>
        <end position="172"/>
    </location>
</feature>
<evidence type="ECO:0000256" key="8">
    <source>
        <dbReference type="SAM" id="MobiDB-lite"/>
    </source>
</evidence>
<feature type="region of interest" description="Disordered" evidence="8">
    <location>
        <begin position="140"/>
        <end position="172"/>
    </location>
</feature>
<dbReference type="PANTHER" id="PTHR14741">
    <property type="entry name" value="S-ADENOSYLMETHIONINE-DEPENDENT METHYLTRANSFERASE RELATED"/>
    <property type="match status" value="1"/>
</dbReference>
<comment type="catalytic activity">
    <reaction evidence="3">
        <text>a 5'-end (N(2),N(7)-dimethyl 5'-triphosphoguanosine)-ribonucleoside in snoRNA + S-adenosyl-L-methionine = a 5'-end (N(2),N(2),N(7)-trimethyl 5'-triphosphoguanosine)-ribonucleoside in snoRNA + S-adenosyl-L-homocysteine + H(+)</text>
        <dbReference type="Rhea" id="RHEA:78507"/>
        <dbReference type="Rhea" id="RHEA-COMP:19088"/>
        <dbReference type="Rhea" id="RHEA-COMP:19090"/>
        <dbReference type="ChEBI" id="CHEBI:15378"/>
        <dbReference type="ChEBI" id="CHEBI:57856"/>
        <dbReference type="ChEBI" id="CHEBI:59789"/>
        <dbReference type="ChEBI" id="CHEBI:167623"/>
        <dbReference type="ChEBI" id="CHEBI:172880"/>
    </reaction>
    <physiologicalReaction direction="left-to-right" evidence="3">
        <dbReference type="Rhea" id="RHEA:78508"/>
    </physiologicalReaction>
</comment>
<sequence length="625" mass="70797">MDVVILHIHVESFIELESQVLLRKFKSRFKAMTHFDEATQWPFAEDESQVDPQALIQAQLRRSAVSNLSWLMEVQDPDEPPSHPSSRPMAAATRAIVASATHLGLSGRQRSSSLDNERLWRPASGFATKHQAELEAKRLHRERQMQRARQMQQMQEEKKKREEELAKGPKPNDHVIVEEGEWKTVVAHGRRTRNDRRTANAITSVFLPLPPSPPSLGSNHSLNGASVSAAVSAGRSLSQDEMEAADVVRRKRRQQMKRRHKTPSQRAETKLEMVNGVPHPSMLGEVMFARRSSLQRLADKLHVDDAVAMNNGRQTHGNSQNHNLTGAMHSSNSTMRKTKSTSSMSTHHGGAKKYYYNENVESSPRRHAHQGNRANRRSSSRINSPRSPCSGSDSYGSPRPRKCGDKRDFFFRNLDYELRSQLRVDEVAEFSVTDFEMATKISQFVLELFVPTRDDMTSECDNEDRDDGTTTTEERKKYPLVVTDGTACVGGNVLSFCDFFTHVNAVENDSTRVEMLRHNLHVLQKTNANCIHANYLDVMLELKQDVVFLDPPWGGPEYKDLEKVDLFLGGLPLHEICTRLHGSAKCIVLKVPSNFDNAKFSQLVPGKVVIRRDLKKMHLVLLDFR</sequence>
<gene>
    <name evidence="9" type="ORF">L915_03087</name>
</gene>
<evidence type="ECO:0000256" key="4">
    <source>
        <dbReference type="ARBA" id="ARBA00048740"/>
    </source>
</evidence>
<dbReference type="Proteomes" id="UP000053236">
    <property type="component" value="Unassembled WGS sequence"/>
</dbReference>
<dbReference type="InterPro" id="IPR002052">
    <property type="entry name" value="DNA_methylase_N6_adenine_CS"/>
</dbReference>
<dbReference type="GO" id="GO:0005634">
    <property type="term" value="C:nucleus"/>
    <property type="evidence" value="ECO:0007669"/>
    <property type="project" value="TreeGrafter"/>
</dbReference>
<dbReference type="PANTHER" id="PTHR14741:SF32">
    <property type="entry name" value="TRIMETHYLGUANOSINE SYNTHASE"/>
    <property type="match status" value="1"/>
</dbReference>
<comment type="catalytic activity">
    <reaction evidence="6">
        <text>a 5'-end (N(7)-methyl 5'-triphosphoguanosine)-ribonucleoside in snRNA + S-adenosyl-L-methionine = a 5'-end (N(2),N(7)-dimethyl 5'-triphosphoguanosine)-ribonucleoside in snRNA + S-adenosyl-L-homocysteine + H(+)</text>
        <dbReference type="Rhea" id="RHEA:78471"/>
        <dbReference type="Rhea" id="RHEA-COMP:19085"/>
        <dbReference type="Rhea" id="RHEA-COMP:19087"/>
        <dbReference type="ChEBI" id="CHEBI:15378"/>
        <dbReference type="ChEBI" id="CHEBI:57856"/>
        <dbReference type="ChEBI" id="CHEBI:59789"/>
        <dbReference type="ChEBI" id="CHEBI:156461"/>
        <dbReference type="ChEBI" id="CHEBI:172880"/>
    </reaction>
    <physiologicalReaction direction="left-to-right" evidence="6">
        <dbReference type="Rhea" id="RHEA:78472"/>
    </physiologicalReaction>
</comment>
<dbReference type="GO" id="GO:0003676">
    <property type="term" value="F:nucleic acid binding"/>
    <property type="evidence" value="ECO:0007669"/>
    <property type="project" value="InterPro"/>
</dbReference>
<dbReference type="SUPFAM" id="SSF53335">
    <property type="entry name" value="S-adenosyl-L-methionine-dependent methyltransferases"/>
    <property type="match status" value="1"/>
</dbReference>
<evidence type="ECO:0000313" key="9">
    <source>
        <dbReference type="EMBL" id="ETK93780.1"/>
    </source>
</evidence>
<name>W2HGQ8_PHYNI</name>
<dbReference type="PROSITE" id="PS00092">
    <property type="entry name" value="N6_MTASE"/>
    <property type="match status" value="1"/>
</dbReference>
<evidence type="ECO:0000256" key="3">
    <source>
        <dbReference type="ARBA" id="ARBA00047418"/>
    </source>
</evidence>
<comment type="catalytic activity">
    <reaction evidence="4">
        <text>a 5'-end (N(7)-methyl 5'-triphosphoguanosine)-ribonucleoside in snoRNA + S-adenosyl-L-methionine = a 5'-end (N(2),N(7)-dimethyl 5'-triphosphoguanosine)-ribonucleoside in snoRNA + S-adenosyl-L-homocysteine + H(+)</text>
        <dbReference type="Rhea" id="RHEA:78475"/>
        <dbReference type="Rhea" id="RHEA-COMP:19086"/>
        <dbReference type="Rhea" id="RHEA-COMP:19088"/>
        <dbReference type="ChEBI" id="CHEBI:15378"/>
        <dbReference type="ChEBI" id="CHEBI:57856"/>
        <dbReference type="ChEBI" id="CHEBI:59789"/>
        <dbReference type="ChEBI" id="CHEBI:156461"/>
        <dbReference type="ChEBI" id="CHEBI:172880"/>
    </reaction>
    <physiologicalReaction direction="left-to-right" evidence="4">
        <dbReference type="Rhea" id="RHEA:78476"/>
    </physiologicalReaction>
</comment>
<dbReference type="InterPro" id="IPR019012">
    <property type="entry name" value="RNA_cap_Gua-N2-MeTrfase"/>
</dbReference>
<dbReference type="EMBL" id="KI684827">
    <property type="protein sequence ID" value="ETK93780.1"/>
    <property type="molecule type" value="Genomic_DNA"/>
</dbReference>
<dbReference type="GO" id="GO:0071164">
    <property type="term" value="F:RNA cap trimethylguanosine synthase activity"/>
    <property type="evidence" value="ECO:0007669"/>
    <property type="project" value="TreeGrafter"/>
</dbReference>
<feature type="region of interest" description="Disordered" evidence="8">
    <location>
        <begin position="362"/>
        <end position="401"/>
    </location>
</feature>
<dbReference type="Pfam" id="PF09445">
    <property type="entry name" value="Methyltransf_15"/>
    <property type="match status" value="1"/>
</dbReference>
<dbReference type="Gene3D" id="3.40.50.150">
    <property type="entry name" value="Vaccinia Virus protein VP39"/>
    <property type="match status" value="1"/>
</dbReference>
<dbReference type="InterPro" id="IPR029063">
    <property type="entry name" value="SAM-dependent_MTases_sf"/>
</dbReference>